<evidence type="ECO:0000256" key="1">
    <source>
        <dbReference type="SAM" id="MobiDB-lite"/>
    </source>
</evidence>
<protein>
    <submittedName>
        <fullName evidence="2">Uncharacterized protein</fullName>
    </submittedName>
</protein>
<feature type="region of interest" description="Disordered" evidence="1">
    <location>
        <begin position="215"/>
        <end position="251"/>
    </location>
</feature>
<feature type="compositionally biased region" description="Polar residues" evidence="1">
    <location>
        <begin position="289"/>
        <end position="298"/>
    </location>
</feature>
<feature type="compositionally biased region" description="Basic residues" evidence="1">
    <location>
        <begin position="149"/>
        <end position="168"/>
    </location>
</feature>
<gene>
    <name evidence="2" type="ORF">ECRASSUSDP1_LOCUS28210</name>
</gene>
<proteinExistence type="predicted"/>
<feature type="region of interest" description="Disordered" evidence="1">
    <location>
        <begin position="144"/>
        <end position="168"/>
    </location>
</feature>
<organism evidence="2 3">
    <name type="scientific">Euplotes crassus</name>
    <dbReference type="NCBI Taxonomy" id="5936"/>
    <lineage>
        <taxon>Eukaryota</taxon>
        <taxon>Sar</taxon>
        <taxon>Alveolata</taxon>
        <taxon>Ciliophora</taxon>
        <taxon>Intramacronucleata</taxon>
        <taxon>Spirotrichea</taxon>
        <taxon>Hypotrichia</taxon>
        <taxon>Euplotida</taxon>
        <taxon>Euplotidae</taxon>
        <taxon>Moneuplotes</taxon>
    </lineage>
</organism>
<reference evidence="2" key="1">
    <citation type="submission" date="2023-07" db="EMBL/GenBank/DDBJ databases">
        <authorList>
            <consortium name="AG Swart"/>
            <person name="Singh M."/>
            <person name="Singh A."/>
            <person name="Seah K."/>
            <person name="Emmerich C."/>
        </authorList>
    </citation>
    <scope>NUCLEOTIDE SEQUENCE</scope>
    <source>
        <strain evidence="2">DP1</strain>
    </source>
</reference>
<dbReference type="EMBL" id="CAMPGE010029109">
    <property type="protein sequence ID" value="CAI2386588.1"/>
    <property type="molecule type" value="Genomic_DNA"/>
</dbReference>
<sequence>MNIDLNNELTHPISNSDSHCSSERKGGTGKLVLPKEGNKRKRYKERYQDCGSGRGQKACLSALKNQSQEEVSKMENTNSTNFYMNQKFLSKDEAEPPEKSAISNINKDVNIQISQDNLEGEISSDSNFLVSPINIQESKKLENIANPKSLRKRPQTRVRKLSSSSRKKDRFNINLTKVDARKQSLFKYQWPLNGSNQSMKACDLAISVKVKDLKKPPAVRSPGRYKKEEHNEEPPAQVLPQTQTQPSKIPNPELTKISMQFIPPKKINSQNSQEVFPSRIHSLKGKPNDPSSRSSVNNFEGKKLLKQKKSREKTLRNKINVKVDLPKKESEGIQIGSFRRKRFSQHIESDKEILFDYQSSKEISEKECRMKVDNVPNLFHRKRTTITHFDKDAPSMLEEPKNNYESTSDIYENNQIGTEKVKDKSPNNLRKPVQSRHIRSVPNEMNSYTDIHSNRYKEPDAKIAKFGMLIASKKAKQIFKKINKRPNTSLHHKLYQNIVTRNKAKQVKNSHDSKNKKKVKKRTNWRNLLDKVKKTSSIASVKSVKKTSIKPDLKLNLRLQYDKITKRKIIAYDNYEDTVIKKKSQNKFGPLRSSSYDKEGEDTKIRPLTVFHNKRISLTNLRIRQEYMDLERAKYIKFLNESHHDISYSEAHGENEYCNYREQKLTRIPPAKKPIELPRDASPQFYPVLKVQGKATGSPLKAPINQIPKNEPFLNTGFYSENTQKQTNSDLEYHLNSFN</sequence>
<feature type="region of interest" description="Disordered" evidence="1">
    <location>
        <begin position="1"/>
        <end position="55"/>
    </location>
</feature>
<dbReference type="Proteomes" id="UP001295684">
    <property type="component" value="Unassembled WGS sequence"/>
</dbReference>
<evidence type="ECO:0000313" key="2">
    <source>
        <dbReference type="EMBL" id="CAI2386588.1"/>
    </source>
</evidence>
<feature type="compositionally biased region" description="Polar residues" evidence="1">
    <location>
        <begin position="1"/>
        <end position="19"/>
    </location>
</feature>
<feature type="region of interest" description="Disordered" evidence="1">
    <location>
        <begin position="280"/>
        <end position="311"/>
    </location>
</feature>
<dbReference type="AlphaFoldDB" id="A0AAD2DBI0"/>
<accession>A0AAD2DBI0</accession>
<evidence type="ECO:0000313" key="3">
    <source>
        <dbReference type="Proteomes" id="UP001295684"/>
    </source>
</evidence>
<keyword evidence="3" id="KW-1185">Reference proteome</keyword>
<comment type="caution">
    <text evidence="2">The sequence shown here is derived from an EMBL/GenBank/DDBJ whole genome shotgun (WGS) entry which is preliminary data.</text>
</comment>
<feature type="region of interest" description="Disordered" evidence="1">
    <location>
        <begin position="416"/>
        <end position="435"/>
    </location>
</feature>
<feature type="compositionally biased region" description="Polar residues" evidence="1">
    <location>
        <begin position="239"/>
        <end position="248"/>
    </location>
</feature>
<name>A0AAD2DBI0_EUPCR</name>